<organism evidence="1">
    <name type="scientific">Nitrosopumilaceae spindle-shaped virus</name>
    <dbReference type="NCBI Taxonomy" id="3065433"/>
    <lineage>
        <taxon>Viruses</taxon>
    </lineage>
</organism>
<proteinExistence type="predicted"/>
<protein>
    <submittedName>
        <fullName evidence="1">ORF35</fullName>
    </submittedName>
</protein>
<sequence length="36" mass="4222">MFSPRMYWEMKKESPNTHFYSTKISLGVGEGKIVEL</sequence>
<reference evidence="1" key="1">
    <citation type="journal article" date="2024" name="Environ. Microbiol. Rep.">
        <title>Hiding in plain sight: The discovery of complete genomes of 11 hypothetical spindle-shaped viruses that putatively infect mesophilic ammonia-oxidizing archaea.</title>
        <authorList>
            <person name="Ni Y."/>
            <person name="Xu T."/>
            <person name="Yan S."/>
            <person name="Chen L."/>
            <person name="Wang Y."/>
        </authorList>
    </citation>
    <scope>NUCLEOTIDE SEQUENCE</scope>
    <source>
        <strain evidence="1">NBD1</strain>
    </source>
</reference>
<reference evidence="1" key="2">
    <citation type="submission" date="2024-03" db="EMBL/GenBank/DDBJ databases">
        <authorList>
            <person name="Ni Y."/>
            <person name="Xu T."/>
            <person name="Yan S."/>
            <person name="Chen L."/>
            <person name="Wang Y."/>
        </authorList>
    </citation>
    <scope>NUCLEOTIDE SEQUENCE</scope>
    <source>
        <strain evidence="1">NBD1</strain>
    </source>
</reference>
<accession>A0AAT9J7C7</accession>
<evidence type="ECO:0000313" key="1">
    <source>
        <dbReference type="EMBL" id="DBA51951.1"/>
    </source>
</evidence>
<name>A0AAT9J7C7_9VIRU</name>
<dbReference type="EMBL" id="BK067787">
    <property type="protein sequence ID" value="DBA51951.1"/>
    <property type="molecule type" value="Genomic_DNA"/>
</dbReference>